<dbReference type="InterPro" id="IPR036890">
    <property type="entry name" value="HATPase_C_sf"/>
</dbReference>
<evidence type="ECO:0000313" key="2">
    <source>
        <dbReference type="Proteomes" id="UP001501821"/>
    </source>
</evidence>
<dbReference type="PANTHER" id="PTHR35526:SF3">
    <property type="entry name" value="ANTI-SIGMA-F FACTOR RSBW"/>
    <property type="match status" value="1"/>
</dbReference>
<sequence length="325" mass="35727">MPHRETLTVGAGPRSVQDARRWAADVCARLGHPELEECARLGVSELVTNAVLHGKPPVTLVVRGTADHPRFEVSDGSRVAPQRSSRAGGIDLDAFDLDAWDSSSPDKIDVAGLTSFGRGLDIVARASVAWGTEIEEDGKTVWFEPAAELQDGRGAPYELVEPPPVDTDGRTRIGEIAIQVNGVPVEAFGQFQRHFRDLRREIRLLAMGQEGEYPLAREFSLHFDALEQPLRTNMGREQVDHAREAGAGTIDLRLRMPPETARQIGGLVDLLDAADDFSRAERLLTPPRTREQRSFQIWFLGEFRRQSAGAPPLSWSGDGELLADA</sequence>
<proteinExistence type="predicted"/>
<gene>
    <name evidence="1" type="ORF">GCM10022242_31420</name>
</gene>
<reference evidence="2" key="1">
    <citation type="journal article" date="2019" name="Int. J. Syst. Evol. Microbiol.">
        <title>The Global Catalogue of Microorganisms (GCM) 10K type strain sequencing project: providing services to taxonomists for standard genome sequencing and annotation.</title>
        <authorList>
            <consortium name="The Broad Institute Genomics Platform"/>
            <consortium name="The Broad Institute Genome Sequencing Center for Infectious Disease"/>
            <person name="Wu L."/>
            <person name="Ma J."/>
        </authorList>
    </citation>
    <scope>NUCLEOTIDE SEQUENCE [LARGE SCALE GENOMIC DNA]</scope>
    <source>
        <strain evidence="2">JCM 16953</strain>
    </source>
</reference>
<accession>A0ABP7IVM7</accession>
<dbReference type="Gene3D" id="3.30.565.10">
    <property type="entry name" value="Histidine kinase-like ATPase, C-terminal domain"/>
    <property type="match status" value="1"/>
</dbReference>
<organism evidence="1 2">
    <name type="scientific">Nocardioides panacisoli</name>
    <dbReference type="NCBI Taxonomy" id="627624"/>
    <lineage>
        <taxon>Bacteria</taxon>
        <taxon>Bacillati</taxon>
        <taxon>Actinomycetota</taxon>
        <taxon>Actinomycetes</taxon>
        <taxon>Propionibacteriales</taxon>
        <taxon>Nocardioidaceae</taxon>
        <taxon>Nocardioides</taxon>
    </lineage>
</organism>
<dbReference type="EMBL" id="BAABAH010000012">
    <property type="protein sequence ID" value="GAA3827765.1"/>
    <property type="molecule type" value="Genomic_DNA"/>
</dbReference>
<dbReference type="CDD" id="cd16936">
    <property type="entry name" value="HATPase_RsbW-like"/>
    <property type="match status" value="1"/>
</dbReference>
<dbReference type="PANTHER" id="PTHR35526">
    <property type="entry name" value="ANTI-SIGMA-F FACTOR RSBW-RELATED"/>
    <property type="match status" value="1"/>
</dbReference>
<comment type="caution">
    <text evidence="1">The sequence shown here is derived from an EMBL/GenBank/DDBJ whole genome shotgun (WGS) entry which is preliminary data.</text>
</comment>
<name>A0ABP7IVM7_9ACTN</name>
<evidence type="ECO:0008006" key="3">
    <source>
        <dbReference type="Google" id="ProtNLM"/>
    </source>
</evidence>
<dbReference type="InterPro" id="IPR050267">
    <property type="entry name" value="Anti-sigma-factor_SerPK"/>
</dbReference>
<dbReference type="Proteomes" id="UP001501821">
    <property type="component" value="Unassembled WGS sequence"/>
</dbReference>
<protein>
    <recommendedName>
        <fullName evidence="3">ATP-binding protein</fullName>
    </recommendedName>
</protein>
<keyword evidence="2" id="KW-1185">Reference proteome</keyword>
<evidence type="ECO:0000313" key="1">
    <source>
        <dbReference type="EMBL" id="GAA3827765.1"/>
    </source>
</evidence>